<dbReference type="RefSeq" id="WP_323722390.1">
    <property type="nucleotide sequence ID" value="NZ_CP110343.1"/>
</dbReference>
<organism evidence="1 2">
    <name type="scientific">Candidatus Fokinia crypta</name>
    <dbReference type="NCBI Taxonomy" id="1920990"/>
    <lineage>
        <taxon>Bacteria</taxon>
        <taxon>Pseudomonadati</taxon>
        <taxon>Pseudomonadota</taxon>
        <taxon>Alphaproteobacteria</taxon>
        <taxon>Rickettsiales</taxon>
        <taxon>Candidatus Midichloriaceae</taxon>
        <taxon>Candidatus Fokinia</taxon>
    </lineage>
</organism>
<name>A0ABZ0URU5_9RICK</name>
<evidence type="ECO:0008006" key="3">
    <source>
        <dbReference type="Google" id="ProtNLM"/>
    </source>
</evidence>
<protein>
    <recommendedName>
        <fullName evidence="3">Lipoprotein</fullName>
    </recommendedName>
</protein>
<dbReference type="Proteomes" id="UP001325140">
    <property type="component" value="Chromosome"/>
</dbReference>
<reference evidence="1" key="1">
    <citation type="submission" date="2022-10" db="EMBL/GenBank/DDBJ databases">
        <title>Host association and intracellularity evolved multiple times independently in the Rickettsiales.</title>
        <authorList>
            <person name="Castelli M."/>
            <person name="Nardi T."/>
            <person name="Gammuto L."/>
            <person name="Bellinzona G."/>
            <person name="Sabaneyeva E."/>
            <person name="Potekhin A."/>
            <person name="Serra V."/>
            <person name="Petroni G."/>
            <person name="Sassera D."/>
        </authorList>
    </citation>
    <scope>NUCLEOTIDE SEQUENCE [LARGE SCALE GENOMIC DNA]</scope>
    <source>
        <strain evidence="1">US_Bl 11III1</strain>
    </source>
</reference>
<evidence type="ECO:0000313" key="1">
    <source>
        <dbReference type="EMBL" id="WPX97739.1"/>
    </source>
</evidence>
<gene>
    <name evidence="1" type="ORF">Fokcrypt_00254</name>
</gene>
<accession>A0ABZ0URU5</accession>
<keyword evidence="2" id="KW-1185">Reference proteome</keyword>
<evidence type="ECO:0000313" key="2">
    <source>
        <dbReference type="Proteomes" id="UP001325140"/>
    </source>
</evidence>
<dbReference type="EMBL" id="CP110343">
    <property type="protein sequence ID" value="WPX97739.1"/>
    <property type="molecule type" value="Genomic_DNA"/>
</dbReference>
<proteinExistence type="predicted"/>
<dbReference type="PROSITE" id="PS51257">
    <property type="entry name" value="PROKAR_LIPOPROTEIN"/>
    <property type="match status" value="1"/>
</dbReference>
<sequence>MRLLLLLIVISTLAGCSNSIKRKIGVLPSLPNENIVSHNTALPSKSTKELILPPL</sequence>